<feature type="compositionally biased region" description="Basic and acidic residues" evidence="2">
    <location>
        <begin position="153"/>
        <end position="196"/>
    </location>
</feature>
<evidence type="ECO:0000313" key="6">
    <source>
        <dbReference type="Proteomes" id="UP000069940"/>
    </source>
</evidence>
<feature type="compositionally biased region" description="Basic and acidic residues" evidence="2">
    <location>
        <begin position="105"/>
        <end position="115"/>
    </location>
</feature>
<accession>A0ABM1ZZ46</accession>
<dbReference type="PANTHER" id="PTHR12072">
    <property type="entry name" value="CWF19, CELL CYCLE CONTROL PROTEIN"/>
    <property type="match status" value="1"/>
</dbReference>
<organism evidence="5 6">
    <name type="scientific">Aedes albopictus</name>
    <name type="common">Asian tiger mosquito</name>
    <name type="synonym">Stegomyia albopicta</name>
    <dbReference type="NCBI Taxonomy" id="7160"/>
    <lineage>
        <taxon>Eukaryota</taxon>
        <taxon>Metazoa</taxon>
        <taxon>Ecdysozoa</taxon>
        <taxon>Arthropoda</taxon>
        <taxon>Hexapoda</taxon>
        <taxon>Insecta</taxon>
        <taxon>Pterygota</taxon>
        <taxon>Neoptera</taxon>
        <taxon>Endopterygota</taxon>
        <taxon>Diptera</taxon>
        <taxon>Nematocera</taxon>
        <taxon>Culicoidea</taxon>
        <taxon>Culicidae</taxon>
        <taxon>Culicinae</taxon>
        <taxon>Aedini</taxon>
        <taxon>Aedes</taxon>
        <taxon>Stegomyia</taxon>
    </lineage>
</organism>
<reference evidence="5" key="2">
    <citation type="submission" date="2025-05" db="UniProtKB">
        <authorList>
            <consortium name="EnsemblMetazoa"/>
        </authorList>
    </citation>
    <scope>IDENTIFICATION</scope>
    <source>
        <strain evidence="5">Foshan</strain>
    </source>
</reference>
<name>A0ABM1ZZ46_AEDAL</name>
<reference evidence="6" key="1">
    <citation type="journal article" date="2015" name="Proc. Natl. Acad. Sci. U.S.A.">
        <title>Genome sequence of the Asian Tiger mosquito, Aedes albopictus, reveals insights into its biology, genetics, and evolution.</title>
        <authorList>
            <person name="Chen X.G."/>
            <person name="Jiang X."/>
            <person name="Gu J."/>
            <person name="Xu M."/>
            <person name="Wu Y."/>
            <person name="Deng Y."/>
            <person name="Zhang C."/>
            <person name="Bonizzoni M."/>
            <person name="Dermauw W."/>
            <person name="Vontas J."/>
            <person name="Armbruster P."/>
            <person name="Huang X."/>
            <person name="Yang Y."/>
            <person name="Zhang H."/>
            <person name="He W."/>
            <person name="Peng H."/>
            <person name="Liu Y."/>
            <person name="Wu K."/>
            <person name="Chen J."/>
            <person name="Lirakis M."/>
            <person name="Topalis P."/>
            <person name="Van Leeuwen T."/>
            <person name="Hall A.B."/>
            <person name="Jiang X."/>
            <person name="Thorpe C."/>
            <person name="Mueller R.L."/>
            <person name="Sun C."/>
            <person name="Waterhouse R.M."/>
            <person name="Yan G."/>
            <person name="Tu Z.J."/>
            <person name="Fang X."/>
            <person name="James A.A."/>
        </authorList>
    </citation>
    <scope>NUCLEOTIDE SEQUENCE [LARGE SCALE GENOMIC DNA]</scope>
    <source>
        <strain evidence="6">Foshan</strain>
    </source>
</reference>
<evidence type="ECO:0000259" key="3">
    <source>
        <dbReference type="Pfam" id="PF04676"/>
    </source>
</evidence>
<evidence type="ECO:0000313" key="5">
    <source>
        <dbReference type="EnsemblMetazoa" id="AALFPA23_022951.P34125"/>
    </source>
</evidence>
<sequence>MGSSTGSESESDDNQKRHKKKHRKKEKKSHKHKKEKKHKKKKSHKKRDRRRSSSGSSASSFDEACGGRDEWVEKVLPSQQHAERSTAKLERDDWMNSMLIPTYSKEPKKDEKKVATEQYDPKTSVLELNPHWKNGGAGLPSFRKPVEDDDGDYGGRRMGQREFSGRDSGKSAGWKKSDRHKDETRENEKDREDKPKLPQAVTSNDDGMFLTDQQLNDLGAKIVKAEIMGNTVLANSLKERLEKAKAYRNEIKNFAKPETSTSGSKRKEQETEGDISFAVSKASAENARQNKKQRRYQQNLPPGDLADKFRSERFENDNMDAQFFKVSSKLDREANNLDNIFGHSSRSGADSGRANEEKVVRDMNKLTRAQADCERCINSSQFLQDNVISMGENVFLAVPSFRALQPKHCLIVPNVHYPSLTQMDEDVYRELIDTCKALKRMFTSHKQEVIFFETVRYLNRNPHTYVQCVPADNYEMAPFYFKKAILESETEWAMNKKLHNIQGLEVRRTIPKGLPYFWVNFNLENGFAHVIEDQETFPVTFASETIGGILGLETRDWRKPSKERNPQQRVKEFMQWWKEYNNLTKV</sequence>
<protein>
    <recommendedName>
        <fullName evidence="7">Cwf19-like C-terminal domain-containing protein</fullName>
    </recommendedName>
</protein>
<comment type="similarity">
    <text evidence="1">Belongs to the CWF19 family.</text>
</comment>
<feature type="region of interest" description="Disordered" evidence="2">
    <location>
        <begin position="255"/>
        <end position="274"/>
    </location>
</feature>
<dbReference type="InterPro" id="IPR006767">
    <property type="entry name" value="Cwf19-like_C_dom-2"/>
</dbReference>
<dbReference type="InterPro" id="IPR040194">
    <property type="entry name" value="Cwf19-like"/>
</dbReference>
<dbReference type="SUPFAM" id="SSF54197">
    <property type="entry name" value="HIT-like"/>
    <property type="match status" value="1"/>
</dbReference>
<dbReference type="InterPro" id="IPR006768">
    <property type="entry name" value="Cwf19-like_C_dom-1"/>
</dbReference>
<keyword evidence="6" id="KW-1185">Reference proteome</keyword>
<dbReference type="Proteomes" id="UP000069940">
    <property type="component" value="Unassembled WGS sequence"/>
</dbReference>
<proteinExistence type="inferred from homology"/>
<evidence type="ECO:0000256" key="1">
    <source>
        <dbReference type="ARBA" id="ARBA00006795"/>
    </source>
</evidence>
<feature type="domain" description="Cwf19-like C-terminal" evidence="4">
    <location>
        <begin position="362"/>
        <end position="482"/>
    </location>
</feature>
<feature type="region of interest" description="Disordered" evidence="2">
    <location>
        <begin position="1"/>
        <end position="208"/>
    </location>
</feature>
<dbReference type="GeneID" id="109401287"/>
<evidence type="ECO:0008006" key="7">
    <source>
        <dbReference type="Google" id="ProtNLM"/>
    </source>
</evidence>
<dbReference type="Gene3D" id="3.30.428.10">
    <property type="entry name" value="HIT-like"/>
    <property type="match status" value="1"/>
</dbReference>
<feature type="domain" description="Cwf19-like protein C-terminal" evidence="3">
    <location>
        <begin position="491"/>
        <end position="581"/>
    </location>
</feature>
<evidence type="ECO:0000256" key="2">
    <source>
        <dbReference type="SAM" id="MobiDB-lite"/>
    </source>
</evidence>
<evidence type="ECO:0000259" key="4">
    <source>
        <dbReference type="Pfam" id="PF04677"/>
    </source>
</evidence>
<feature type="compositionally biased region" description="Basic residues" evidence="2">
    <location>
        <begin position="16"/>
        <end position="52"/>
    </location>
</feature>
<dbReference type="InterPro" id="IPR036265">
    <property type="entry name" value="HIT-like_sf"/>
</dbReference>
<feature type="region of interest" description="Disordered" evidence="2">
    <location>
        <begin position="283"/>
        <end position="306"/>
    </location>
</feature>
<feature type="compositionally biased region" description="Basic and acidic residues" evidence="2">
    <location>
        <begin position="81"/>
        <end position="94"/>
    </location>
</feature>
<dbReference type="RefSeq" id="XP_019529324.3">
    <property type="nucleotide sequence ID" value="XM_019673779.4"/>
</dbReference>
<dbReference type="PANTHER" id="PTHR12072:SF5">
    <property type="entry name" value="CWF19-LIKE PROTEIN 2"/>
    <property type="match status" value="1"/>
</dbReference>
<dbReference type="Pfam" id="PF04676">
    <property type="entry name" value="CwfJ_C_2"/>
    <property type="match status" value="1"/>
</dbReference>
<dbReference type="EnsemblMetazoa" id="AALFPA23_022951.R34125">
    <property type="protein sequence ID" value="AALFPA23_022951.P34125"/>
    <property type="gene ID" value="AALFPA23_022951"/>
</dbReference>
<dbReference type="Pfam" id="PF04677">
    <property type="entry name" value="CwfJ_C_1"/>
    <property type="match status" value="1"/>
</dbReference>